<comment type="caution">
    <text evidence="7">The sequence shown here is derived from an EMBL/GenBank/DDBJ whole genome shotgun (WGS) entry which is preliminary data.</text>
</comment>
<evidence type="ECO:0000313" key="8">
    <source>
        <dbReference type="Proteomes" id="UP000294614"/>
    </source>
</evidence>
<evidence type="ECO:0000256" key="6">
    <source>
        <dbReference type="SAM" id="Phobius"/>
    </source>
</evidence>
<keyword evidence="4 6" id="KW-1133">Transmembrane helix</keyword>
<evidence type="ECO:0000256" key="1">
    <source>
        <dbReference type="ARBA" id="ARBA00004651"/>
    </source>
</evidence>
<keyword evidence="3 6" id="KW-0812">Transmembrane</keyword>
<dbReference type="InterPro" id="IPR011743">
    <property type="entry name" value="Caa3_sub_IV"/>
</dbReference>
<comment type="subcellular location">
    <subcellularLocation>
        <location evidence="1">Cell membrane</location>
        <topology evidence="1">Multi-pass membrane protein</topology>
    </subcellularLocation>
</comment>
<proteinExistence type="predicted"/>
<evidence type="ECO:0000256" key="3">
    <source>
        <dbReference type="ARBA" id="ARBA00022692"/>
    </source>
</evidence>
<dbReference type="EMBL" id="SMGG01000004">
    <property type="protein sequence ID" value="TCK60402.1"/>
    <property type="molecule type" value="Genomic_DNA"/>
</dbReference>
<dbReference type="RefSeq" id="WP_132873085.1">
    <property type="nucleotide sequence ID" value="NZ_JBLJBI010000099.1"/>
</dbReference>
<feature type="transmembrane region" description="Helical" evidence="6">
    <location>
        <begin position="73"/>
        <end position="91"/>
    </location>
</feature>
<dbReference type="GO" id="GO:0005886">
    <property type="term" value="C:plasma membrane"/>
    <property type="evidence" value="ECO:0007669"/>
    <property type="project" value="UniProtKB-SubCell"/>
</dbReference>
<reference evidence="7 8" key="1">
    <citation type="submission" date="2019-03" db="EMBL/GenBank/DDBJ databases">
        <title>Genomic Encyclopedia of Type Strains, Phase IV (KMG-IV): sequencing the most valuable type-strain genomes for metagenomic binning, comparative biology and taxonomic classification.</title>
        <authorList>
            <person name="Goeker M."/>
        </authorList>
    </citation>
    <scope>NUCLEOTIDE SEQUENCE [LARGE SCALE GENOMIC DNA]</scope>
    <source>
        <strain evidence="7 8">DSM 24984</strain>
    </source>
</reference>
<evidence type="ECO:0000256" key="2">
    <source>
        <dbReference type="ARBA" id="ARBA00022475"/>
    </source>
</evidence>
<name>A0A4R1K7Y9_9BACT</name>
<evidence type="ECO:0000313" key="7">
    <source>
        <dbReference type="EMBL" id="TCK60402.1"/>
    </source>
</evidence>
<keyword evidence="8" id="KW-1185">Reference proteome</keyword>
<gene>
    <name evidence="7" type="ORF">C8D98_1275</name>
</gene>
<feature type="transmembrane region" description="Helical" evidence="6">
    <location>
        <begin position="12"/>
        <end position="33"/>
    </location>
</feature>
<feature type="transmembrane region" description="Helical" evidence="6">
    <location>
        <begin position="39"/>
        <end position="61"/>
    </location>
</feature>
<dbReference type="OrthoDB" id="1495022at2"/>
<dbReference type="Pfam" id="PF03626">
    <property type="entry name" value="COX4_pro"/>
    <property type="match status" value="1"/>
</dbReference>
<evidence type="ECO:0000256" key="5">
    <source>
        <dbReference type="ARBA" id="ARBA00023136"/>
    </source>
</evidence>
<dbReference type="NCBIfam" id="TIGR02229">
    <property type="entry name" value="caa3_sub_IV"/>
    <property type="match status" value="1"/>
</dbReference>
<sequence length="96" mass="10849">MSEHKHEHHILSIKTAGIILGLLLLLTAITVGVSRINLGFLNVAVAMTLATTKALLVILFFMHMKYESRFMQAIVFMCFLILAIFIGFTFFDVAYR</sequence>
<keyword evidence="5 6" id="KW-0472">Membrane</keyword>
<dbReference type="InterPro" id="IPR005171">
    <property type="entry name" value="Cyt_c_oxidase_su4_prok"/>
</dbReference>
<keyword evidence="2" id="KW-1003">Cell membrane</keyword>
<organism evidence="7 8">
    <name type="scientific">Seleniivibrio woodruffii</name>
    <dbReference type="NCBI Taxonomy" id="1078050"/>
    <lineage>
        <taxon>Bacteria</taxon>
        <taxon>Pseudomonadati</taxon>
        <taxon>Deferribacterota</taxon>
        <taxon>Deferribacteres</taxon>
        <taxon>Deferribacterales</taxon>
        <taxon>Geovibrionaceae</taxon>
        <taxon>Seleniivibrio</taxon>
    </lineage>
</organism>
<dbReference type="Proteomes" id="UP000294614">
    <property type="component" value="Unassembled WGS sequence"/>
</dbReference>
<evidence type="ECO:0000256" key="4">
    <source>
        <dbReference type="ARBA" id="ARBA00022989"/>
    </source>
</evidence>
<accession>A0A4R1K7Y9</accession>
<dbReference type="AlphaFoldDB" id="A0A4R1K7Y9"/>
<protein>
    <submittedName>
        <fullName evidence="7">Cytochrome c oxidase subunit 4</fullName>
    </submittedName>
</protein>